<evidence type="ECO:0000256" key="5">
    <source>
        <dbReference type="ARBA" id="ARBA00022691"/>
    </source>
</evidence>
<dbReference type="HOGENOM" id="CLU_056160_3_1_11"/>
<gene>
    <name evidence="7" type="ORF">NONO_c24310</name>
</gene>
<dbReference type="NCBIfam" id="TIGR00027">
    <property type="entry name" value="mthyl_TIGR00027"/>
    <property type="match status" value="1"/>
</dbReference>
<dbReference type="GO" id="GO:0032259">
    <property type="term" value="P:methylation"/>
    <property type="evidence" value="ECO:0007669"/>
    <property type="project" value="UniProtKB-KW"/>
</dbReference>
<dbReference type="KEGG" id="nno:NONO_c24310"/>
<comment type="function">
    <text evidence="1 6">Exhibits S-adenosyl-L-methionine-dependent methyltransferase activity.</text>
</comment>
<dbReference type="EC" id="2.1.1.-" evidence="6"/>
<sequence>MDKPASWTAIRVCQGRAVADRRFAVGQFSDPIAAQLLRGSERTLVDHTLAAAAPSEWRNRLEYEMLTATAAVMAARTVVIDNAVDERGNQQLAILGAGLDARAWRMASLSEVDVFEIDHPASQQDKRNRIGTLQSVAKSVTYVPVDFGRDSLGPALAAAGHTDTLPTTWIWEGVMPYLTQAQVQTTLAAVAERSAIGSRLIATYPVPNRFARARHLTITLFSWFSTGRERRATEPQRSAWTPNIMHDLLAAHGFTVTADHELAAVAEQLAIPVHRSRFSDLGRVAVADRLED</sequence>
<keyword evidence="5 6" id="KW-0949">S-adenosyl-L-methionine</keyword>
<dbReference type="GO" id="GO:0008168">
    <property type="term" value="F:methyltransferase activity"/>
    <property type="evidence" value="ECO:0007669"/>
    <property type="project" value="UniProtKB-UniRule"/>
</dbReference>
<name>W5TDA9_9NOCA</name>
<dbReference type="Pfam" id="PF04072">
    <property type="entry name" value="LCM"/>
    <property type="match status" value="1"/>
</dbReference>
<reference evidence="7 8" key="1">
    <citation type="journal article" date="2014" name="Appl. Environ. Microbiol.">
        <title>Insights into the Microbial Degradation of Rubber and Gutta-Percha by Analysis of the Complete Genome of Nocardia nova SH22a.</title>
        <authorList>
            <person name="Luo Q."/>
            <person name="Hiessl S."/>
            <person name="Poehlein A."/>
            <person name="Daniel R."/>
            <person name="Steinbuchel A."/>
        </authorList>
    </citation>
    <scope>NUCLEOTIDE SEQUENCE [LARGE SCALE GENOMIC DNA]</scope>
    <source>
        <strain evidence="7">SH22a</strain>
    </source>
</reference>
<proteinExistence type="inferred from homology"/>
<dbReference type="Proteomes" id="UP000019150">
    <property type="component" value="Chromosome"/>
</dbReference>
<dbReference type="Gene3D" id="3.40.50.150">
    <property type="entry name" value="Vaccinia Virus protein VP39"/>
    <property type="match status" value="1"/>
</dbReference>
<keyword evidence="8" id="KW-1185">Reference proteome</keyword>
<dbReference type="EMBL" id="CP006850">
    <property type="protein sequence ID" value="AHH17227.1"/>
    <property type="molecule type" value="Genomic_DNA"/>
</dbReference>
<keyword evidence="3 6" id="KW-0489">Methyltransferase</keyword>
<dbReference type="InterPro" id="IPR007213">
    <property type="entry name" value="Ppm1/Ppm2/Tcmp"/>
</dbReference>
<dbReference type="InterPro" id="IPR011610">
    <property type="entry name" value="SAM_mthyl_Trfase_ML2640-like"/>
</dbReference>
<dbReference type="AlphaFoldDB" id="W5TDA9"/>
<evidence type="ECO:0000256" key="4">
    <source>
        <dbReference type="ARBA" id="ARBA00022679"/>
    </source>
</evidence>
<dbReference type="STRING" id="1415166.NONO_c24310"/>
<evidence type="ECO:0000256" key="6">
    <source>
        <dbReference type="RuleBase" id="RU362030"/>
    </source>
</evidence>
<evidence type="ECO:0000313" key="8">
    <source>
        <dbReference type="Proteomes" id="UP000019150"/>
    </source>
</evidence>
<keyword evidence="4 7" id="KW-0808">Transferase</keyword>
<accession>W5TDA9</accession>
<evidence type="ECO:0000256" key="3">
    <source>
        <dbReference type="ARBA" id="ARBA00022603"/>
    </source>
</evidence>
<dbReference type="PANTHER" id="PTHR43619">
    <property type="entry name" value="S-ADENOSYL-L-METHIONINE-DEPENDENT METHYLTRANSFERASE YKTD-RELATED"/>
    <property type="match status" value="1"/>
</dbReference>
<evidence type="ECO:0000256" key="1">
    <source>
        <dbReference type="ARBA" id="ARBA00003907"/>
    </source>
</evidence>
<dbReference type="eggNOG" id="COG3315">
    <property type="taxonomic scope" value="Bacteria"/>
</dbReference>
<dbReference type="SUPFAM" id="SSF53335">
    <property type="entry name" value="S-adenosyl-L-methionine-dependent methyltransferases"/>
    <property type="match status" value="1"/>
</dbReference>
<organism evidence="7 8">
    <name type="scientific">Nocardia nova SH22a</name>
    <dbReference type="NCBI Taxonomy" id="1415166"/>
    <lineage>
        <taxon>Bacteria</taxon>
        <taxon>Bacillati</taxon>
        <taxon>Actinomycetota</taxon>
        <taxon>Actinomycetes</taxon>
        <taxon>Mycobacteriales</taxon>
        <taxon>Nocardiaceae</taxon>
        <taxon>Nocardia</taxon>
    </lineage>
</organism>
<protein>
    <recommendedName>
        <fullName evidence="6">S-adenosyl-L-methionine-dependent methyltransferase</fullName>
        <ecNumber evidence="6">2.1.1.-</ecNumber>
    </recommendedName>
</protein>
<evidence type="ECO:0000256" key="2">
    <source>
        <dbReference type="ARBA" id="ARBA00008138"/>
    </source>
</evidence>
<dbReference type="PANTHER" id="PTHR43619:SF2">
    <property type="entry name" value="S-ADENOSYL-L-METHIONINE-DEPENDENT METHYLTRANSFERASES SUPERFAMILY PROTEIN"/>
    <property type="match status" value="1"/>
</dbReference>
<dbReference type="PATRIC" id="fig|1415166.3.peg.2485"/>
<evidence type="ECO:0000313" key="7">
    <source>
        <dbReference type="EMBL" id="AHH17227.1"/>
    </source>
</evidence>
<comment type="similarity">
    <text evidence="2 6">Belongs to the UPF0677 family.</text>
</comment>
<dbReference type="InterPro" id="IPR029063">
    <property type="entry name" value="SAM-dependent_MTases_sf"/>
</dbReference>